<evidence type="ECO:0000313" key="2">
    <source>
        <dbReference type="EMBL" id="MEI5906787.1"/>
    </source>
</evidence>
<dbReference type="RefSeq" id="WP_336586216.1">
    <property type="nucleotide sequence ID" value="NZ_JBBAXC010000004.1"/>
</dbReference>
<reference evidence="2 3" key="1">
    <citation type="journal article" date="2018" name="J. Microbiol.">
        <title>Bacillus spongiae sp. nov., isolated from sponge of Jeju Island.</title>
        <authorList>
            <person name="Lee G.E."/>
            <person name="Im W.T."/>
            <person name="Park J.S."/>
        </authorList>
    </citation>
    <scope>NUCLEOTIDE SEQUENCE [LARGE SCALE GENOMIC DNA]</scope>
    <source>
        <strain evidence="2 3">135PIL107-10</strain>
    </source>
</reference>
<keyword evidence="3" id="KW-1185">Reference proteome</keyword>
<keyword evidence="1" id="KW-0812">Transmembrane</keyword>
<comment type="caution">
    <text evidence="2">The sequence shown here is derived from an EMBL/GenBank/DDBJ whole genome shotgun (WGS) entry which is preliminary data.</text>
</comment>
<sequence>MILSKNHFKLFGQSTLVLLTFFLTLFFILFLCGLLYFAIISLVSDNDFLPDPDEKEKSINIKIDGTDMKMVHMNDV</sequence>
<name>A0ABU8HC21_9BACI</name>
<keyword evidence="1" id="KW-1133">Transmembrane helix</keyword>
<proteinExistence type="predicted"/>
<dbReference type="EMBL" id="JBBAXC010000004">
    <property type="protein sequence ID" value="MEI5906787.1"/>
    <property type="molecule type" value="Genomic_DNA"/>
</dbReference>
<protein>
    <submittedName>
        <fullName evidence="2">Uncharacterized protein</fullName>
    </submittedName>
</protein>
<keyword evidence="1" id="KW-0472">Membrane</keyword>
<gene>
    <name evidence="2" type="ORF">WAK64_06910</name>
</gene>
<evidence type="ECO:0000256" key="1">
    <source>
        <dbReference type="SAM" id="Phobius"/>
    </source>
</evidence>
<feature type="transmembrane region" description="Helical" evidence="1">
    <location>
        <begin position="16"/>
        <end position="43"/>
    </location>
</feature>
<dbReference type="Proteomes" id="UP001312865">
    <property type="component" value="Unassembled WGS sequence"/>
</dbReference>
<evidence type="ECO:0000313" key="3">
    <source>
        <dbReference type="Proteomes" id="UP001312865"/>
    </source>
</evidence>
<accession>A0ABU8HC21</accession>
<organism evidence="2 3">
    <name type="scientific">Bacillus spongiae</name>
    <dbReference type="NCBI Taxonomy" id="2683610"/>
    <lineage>
        <taxon>Bacteria</taxon>
        <taxon>Bacillati</taxon>
        <taxon>Bacillota</taxon>
        <taxon>Bacilli</taxon>
        <taxon>Bacillales</taxon>
        <taxon>Bacillaceae</taxon>
        <taxon>Bacillus</taxon>
    </lineage>
</organism>